<proteinExistence type="predicted"/>
<organism evidence="1 2">
    <name type="scientific">Naganishia adeliensis</name>
    <dbReference type="NCBI Taxonomy" id="92952"/>
    <lineage>
        <taxon>Eukaryota</taxon>
        <taxon>Fungi</taxon>
        <taxon>Dikarya</taxon>
        <taxon>Basidiomycota</taxon>
        <taxon>Agaricomycotina</taxon>
        <taxon>Tremellomycetes</taxon>
        <taxon>Filobasidiales</taxon>
        <taxon>Filobasidiaceae</taxon>
        <taxon>Naganishia</taxon>
    </lineage>
</organism>
<dbReference type="Proteomes" id="UP001230649">
    <property type="component" value="Unassembled WGS sequence"/>
</dbReference>
<keyword evidence="2" id="KW-1185">Reference proteome</keyword>
<gene>
    <name evidence="1" type="ORF">QFC20_007719</name>
</gene>
<accession>A0ACC2UWM2</accession>
<evidence type="ECO:0000313" key="2">
    <source>
        <dbReference type="Proteomes" id="UP001230649"/>
    </source>
</evidence>
<evidence type="ECO:0000313" key="1">
    <source>
        <dbReference type="EMBL" id="KAJ9091161.1"/>
    </source>
</evidence>
<sequence length="320" mass="34234">MDYLKSRLNPDISYTALGKSTGLAQYVDVQSPWLWVCLGSVVFNPVFWNTVARNEYRNKSMTKIFGGPYNGTYVLAVIIFSLGIIRDLIYERTLLAQPVSPILATPLVRYTGAALFVVGQVLVVTSIYALGITGTYLGDYFGILMSHRVTSFPFNVLENPMYNGSTLCFLGTALWYARPAGVVITAVVFVVYEIALMYEGPFTSKIYSSAAAKKRSQEIKSTSTETAKTLETKANAAISSATPSGTSGTSSGTTTARQPLTSSTSYARAAAQPASSSGSGSTNPKPVPGLQELGLGAPVASPQPRVTRTRSRAGRVVDDD</sequence>
<name>A0ACC2UWM2_9TREE</name>
<reference evidence="1" key="1">
    <citation type="submission" date="2023-04" db="EMBL/GenBank/DDBJ databases">
        <title>Draft Genome sequencing of Naganishia species isolated from polar environments using Oxford Nanopore Technology.</title>
        <authorList>
            <person name="Leo P."/>
            <person name="Venkateswaran K."/>
        </authorList>
    </citation>
    <scope>NUCLEOTIDE SEQUENCE</scope>
    <source>
        <strain evidence="1">MNA-CCFEE 5262</strain>
    </source>
</reference>
<comment type="caution">
    <text evidence="1">The sequence shown here is derived from an EMBL/GenBank/DDBJ whole genome shotgun (WGS) entry which is preliminary data.</text>
</comment>
<protein>
    <submittedName>
        <fullName evidence="1">Uncharacterized protein</fullName>
    </submittedName>
</protein>
<dbReference type="EMBL" id="JASBWS010000210">
    <property type="protein sequence ID" value="KAJ9091161.1"/>
    <property type="molecule type" value="Genomic_DNA"/>
</dbReference>